<comment type="caution">
    <text evidence="2">The sequence shown here is derived from an EMBL/GenBank/DDBJ whole genome shotgun (WGS) entry which is preliminary data.</text>
</comment>
<sequence length="193" mass="21763">MADLIGPETIVDDEVGYEYDTMKIPEIVTPDEMNESGYQEGSETSYGDRRDSKEGFGGRGGIRTAGWTGVSSGCSTVDDCPVVSINDVVAYYDDIRPRRRHVPQLNFYHVDIERMALDAVAQHLKYMTSLDQHKSVNLLYVNEISKFKDAAFSSVSDICIYLPRRSEFIIFIAFSTIVIFVYGSEKIDSEHTF</sequence>
<evidence type="ECO:0000313" key="3">
    <source>
        <dbReference type="Proteomes" id="UP000691718"/>
    </source>
</evidence>
<evidence type="ECO:0000256" key="1">
    <source>
        <dbReference type="SAM" id="MobiDB-lite"/>
    </source>
</evidence>
<accession>A0A8S3XT97</accession>
<dbReference type="EMBL" id="CAJQZP010001359">
    <property type="protein sequence ID" value="CAG5041228.1"/>
    <property type="molecule type" value="Genomic_DNA"/>
</dbReference>
<organism evidence="2 3">
    <name type="scientific">Parnassius apollo</name>
    <name type="common">Apollo butterfly</name>
    <name type="synonym">Papilio apollo</name>
    <dbReference type="NCBI Taxonomy" id="110799"/>
    <lineage>
        <taxon>Eukaryota</taxon>
        <taxon>Metazoa</taxon>
        <taxon>Ecdysozoa</taxon>
        <taxon>Arthropoda</taxon>
        <taxon>Hexapoda</taxon>
        <taxon>Insecta</taxon>
        <taxon>Pterygota</taxon>
        <taxon>Neoptera</taxon>
        <taxon>Endopterygota</taxon>
        <taxon>Lepidoptera</taxon>
        <taxon>Glossata</taxon>
        <taxon>Ditrysia</taxon>
        <taxon>Papilionoidea</taxon>
        <taxon>Papilionidae</taxon>
        <taxon>Parnassiinae</taxon>
        <taxon>Parnassini</taxon>
        <taxon>Parnassius</taxon>
        <taxon>Parnassius</taxon>
    </lineage>
</organism>
<dbReference type="OrthoDB" id="7433778at2759"/>
<reference evidence="2" key="1">
    <citation type="submission" date="2021-04" db="EMBL/GenBank/DDBJ databases">
        <authorList>
            <person name="Tunstrom K."/>
        </authorList>
    </citation>
    <scope>NUCLEOTIDE SEQUENCE</scope>
</reference>
<proteinExistence type="predicted"/>
<gene>
    <name evidence="2" type="ORF">PAPOLLO_LOCUS22064</name>
</gene>
<dbReference type="AlphaFoldDB" id="A0A8S3XT97"/>
<feature type="region of interest" description="Disordered" evidence="1">
    <location>
        <begin position="29"/>
        <end position="58"/>
    </location>
</feature>
<dbReference type="Proteomes" id="UP000691718">
    <property type="component" value="Unassembled WGS sequence"/>
</dbReference>
<evidence type="ECO:0000313" key="2">
    <source>
        <dbReference type="EMBL" id="CAG5041228.1"/>
    </source>
</evidence>
<protein>
    <submittedName>
        <fullName evidence="2">(apollo) hypothetical protein</fullName>
    </submittedName>
</protein>
<feature type="compositionally biased region" description="Basic and acidic residues" evidence="1">
    <location>
        <begin position="46"/>
        <end position="56"/>
    </location>
</feature>
<name>A0A8S3XT97_PARAO</name>
<feature type="compositionally biased region" description="Polar residues" evidence="1">
    <location>
        <begin position="36"/>
        <end position="45"/>
    </location>
</feature>
<keyword evidence="3" id="KW-1185">Reference proteome</keyword>